<keyword evidence="2" id="KW-0812">Transmembrane</keyword>
<dbReference type="AlphaFoldDB" id="A0A1T3CDS2"/>
<proteinExistence type="predicted"/>
<feature type="signal peptide" evidence="3">
    <location>
        <begin position="1"/>
        <end position="20"/>
    </location>
</feature>
<name>A0A1T3CDS2_9HYPO</name>
<accession>A0A1T3CDS2</accession>
<evidence type="ECO:0000256" key="2">
    <source>
        <dbReference type="SAM" id="Phobius"/>
    </source>
</evidence>
<keyword evidence="2" id="KW-0472">Membrane</keyword>
<evidence type="ECO:0000313" key="4">
    <source>
        <dbReference type="EMBL" id="OPB39204.1"/>
    </source>
</evidence>
<evidence type="ECO:0000256" key="1">
    <source>
        <dbReference type="SAM" id="MobiDB-lite"/>
    </source>
</evidence>
<protein>
    <submittedName>
        <fullName evidence="4">Uncharacterized protein</fullName>
    </submittedName>
</protein>
<dbReference type="OrthoDB" id="4814718at2759"/>
<organism evidence="4 5">
    <name type="scientific">Trichoderma guizhouense</name>
    <dbReference type="NCBI Taxonomy" id="1491466"/>
    <lineage>
        <taxon>Eukaryota</taxon>
        <taxon>Fungi</taxon>
        <taxon>Dikarya</taxon>
        <taxon>Ascomycota</taxon>
        <taxon>Pezizomycotina</taxon>
        <taxon>Sordariomycetes</taxon>
        <taxon>Hypocreomycetidae</taxon>
        <taxon>Hypocreales</taxon>
        <taxon>Hypocreaceae</taxon>
        <taxon>Trichoderma</taxon>
    </lineage>
</organism>
<comment type="caution">
    <text evidence="4">The sequence shown here is derived from an EMBL/GenBank/DDBJ whole genome shotgun (WGS) entry which is preliminary data.</text>
</comment>
<feature type="transmembrane region" description="Helical" evidence="2">
    <location>
        <begin position="237"/>
        <end position="262"/>
    </location>
</feature>
<reference evidence="4 5" key="1">
    <citation type="submission" date="2016-04" db="EMBL/GenBank/DDBJ databases">
        <title>Multiple horizontal gene transfer events from other fungi enriched the ability of the initially mycotrophic fungus Trichoderma (Ascomycota) to feed on dead plant biomass.</title>
        <authorList>
            <person name="Atanasova L."/>
            <person name="Chenthamara K."/>
            <person name="Zhang J."/>
            <person name="Grujic M."/>
            <person name="Henrissat B."/>
            <person name="Kuo A."/>
            <person name="Aertz A."/>
            <person name="Salamov A."/>
            <person name="Lipzen A."/>
            <person name="Labutti K."/>
            <person name="Barry K."/>
            <person name="Miao Y."/>
            <person name="Rahimi M.J."/>
            <person name="Shen Q."/>
            <person name="Grigoriev I.V."/>
            <person name="Kubicek C.P."/>
            <person name="Druzhinina I.S."/>
        </authorList>
    </citation>
    <scope>NUCLEOTIDE SEQUENCE [LARGE SCALE GENOMIC DNA]</scope>
    <source>
        <strain evidence="4 5">NJAU 4742</strain>
    </source>
</reference>
<feature type="chain" id="PRO_5013114805" evidence="3">
    <location>
        <begin position="21"/>
        <end position="405"/>
    </location>
</feature>
<feature type="region of interest" description="Disordered" evidence="1">
    <location>
        <begin position="207"/>
        <end position="235"/>
    </location>
</feature>
<keyword evidence="3" id="KW-0732">Signal</keyword>
<gene>
    <name evidence="4" type="ORF">A0O28_0049100</name>
</gene>
<evidence type="ECO:0000313" key="5">
    <source>
        <dbReference type="Proteomes" id="UP000191004"/>
    </source>
</evidence>
<keyword evidence="2" id="KW-1133">Transmembrane helix</keyword>
<evidence type="ECO:0000256" key="3">
    <source>
        <dbReference type="SAM" id="SignalP"/>
    </source>
</evidence>
<dbReference type="CDD" id="cd12087">
    <property type="entry name" value="TM_EGFR-like"/>
    <property type="match status" value="1"/>
</dbReference>
<sequence length="405" mass="41914">MHYTPATLLLLGAVVSTARASNDNQPVPKSGLQESWASPARETVAVGHDNEQQVALGWSPKPTQAPKPLLGRMMIPRADDFTIGPQTCGFVPGTTGNSFTCISVGFTCTPQANFVGCCEPNSSCSLIKTTCIDYQASKGGACNLPSDYHTLCCGTSSVGACYTWVVSTSGSGDDSTSLHTLFDCSPQAGRGTLLTVDPGWSLTHSFGSTTTTTSASTTATTTTSAPEPTHKSSSTNVGAIAGGTVGGVAALGLVGLAAFLFIRRRYSPRNAPPNATLGGNPNPQPGNPPAGATYPSGVPPAGYPGGYAPVPMQSPPQGYDPHMSQYGQQQGAYPQQYQQGQQYPQQQYNNYPVQTSTSPVYTTPSPGAFKEGDMSPQQQAPPPTELAATDAVGAENNRAELGTGH</sequence>
<dbReference type="Proteomes" id="UP000191004">
    <property type="component" value="Unassembled WGS sequence"/>
</dbReference>
<keyword evidence="5" id="KW-1185">Reference proteome</keyword>
<feature type="compositionally biased region" description="Low complexity" evidence="1">
    <location>
        <begin position="208"/>
        <end position="225"/>
    </location>
</feature>
<feature type="region of interest" description="Disordered" evidence="1">
    <location>
        <begin position="272"/>
        <end position="405"/>
    </location>
</feature>
<dbReference type="EMBL" id="LVVK01000019">
    <property type="protein sequence ID" value="OPB39204.1"/>
    <property type="molecule type" value="Genomic_DNA"/>
</dbReference>
<feature type="compositionally biased region" description="Low complexity" evidence="1">
    <location>
        <begin position="325"/>
        <end position="366"/>
    </location>
</feature>